<keyword evidence="1" id="KW-0472">Membrane</keyword>
<organism evidence="2 3">
    <name type="scientific">Dactylosporangium cerinum</name>
    <dbReference type="NCBI Taxonomy" id="1434730"/>
    <lineage>
        <taxon>Bacteria</taxon>
        <taxon>Bacillati</taxon>
        <taxon>Actinomycetota</taxon>
        <taxon>Actinomycetes</taxon>
        <taxon>Micromonosporales</taxon>
        <taxon>Micromonosporaceae</taxon>
        <taxon>Dactylosporangium</taxon>
    </lineage>
</organism>
<dbReference type="RefSeq" id="WP_380118285.1">
    <property type="nucleotide sequence ID" value="NZ_JBHSIU010000034.1"/>
</dbReference>
<reference evidence="3" key="1">
    <citation type="journal article" date="2019" name="Int. J. Syst. Evol. Microbiol.">
        <title>The Global Catalogue of Microorganisms (GCM) 10K type strain sequencing project: providing services to taxonomists for standard genome sequencing and annotation.</title>
        <authorList>
            <consortium name="The Broad Institute Genomics Platform"/>
            <consortium name="The Broad Institute Genome Sequencing Center for Infectious Disease"/>
            <person name="Wu L."/>
            <person name="Ma J."/>
        </authorList>
    </citation>
    <scope>NUCLEOTIDE SEQUENCE [LARGE SCALE GENOMIC DNA]</scope>
    <source>
        <strain evidence="3">CGMCC 4.7152</strain>
    </source>
</reference>
<keyword evidence="1" id="KW-0812">Transmembrane</keyword>
<evidence type="ECO:0000313" key="2">
    <source>
        <dbReference type="EMBL" id="MFC5001336.1"/>
    </source>
</evidence>
<sequence length="258" mass="25986">MSLTGVLAGEWTKVRSLRSMSLGVLLALGMGAGFGALTSYAAGRSYAQLSPQAQATFDPAASSLRVYLSVQLVLGILGVLTVTSEYASGTIRASLSAVPRRTRLLAAKVAVFTAGALVLGQLIAFLAFLAGQPMIAAQGAPSTTLDAPGVLTAVTGAGLVMAAVGVLGIALGVLTRSTAAGLITVAVLTVLVPSFIPALPEPLSSGLGRYWPTTAAAQLTKVVPDAAALNGWAGLGLLMALVTAALTGAFIVFHRRDV</sequence>
<gene>
    <name evidence="2" type="ORF">ACFPIJ_26320</name>
</gene>
<dbReference type="PANTHER" id="PTHR37305">
    <property type="entry name" value="INTEGRAL MEMBRANE PROTEIN-RELATED"/>
    <property type="match status" value="1"/>
</dbReference>
<dbReference type="Proteomes" id="UP001595912">
    <property type="component" value="Unassembled WGS sequence"/>
</dbReference>
<feature type="transmembrane region" description="Helical" evidence="1">
    <location>
        <begin position="66"/>
        <end position="88"/>
    </location>
</feature>
<keyword evidence="3" id="KW-1185">Reference proteome</keyword>
<evidence type="ECO:0000256" key="1">
    <source>
        <dbReference type="SAM" id="Phobius"/>
    </source>
</evidence>
<feature type="transmembrane region" description="Helical" evidence="1">
    <location>
        <begin position="232"/>
        <end position="253"/>
    </location>
</feature>
<protein>
    <submittedName>
        <fullName evidence="2">ABC transporter permease subunit</fullName>
    </submittedName>
</protein>
<accession>A0ABV9W2W1</accession>
<keyword evidence="1" id="KW-1133">Transmembrane helix</keyword>
<comment type="caution">
    <text evidence="2">The sequence shown here is derived from an EMBL/GenBank/DDBJ whole genome shotgun (WGS) entry which is preliminary data.</text>
</comment>
<name>A0ABV9W2W1_9ACTN</name>
<feature type="transmembrane region" description="Helical" evidence="1">
    <location>
        <begin position="150"/>
        <end position="173"/>
    </location>
</feature>
<feature type="transmembrane region" description="Helical" evidence="1">
    <location>
        <begin position="109"/>
        <end position="130"/>
    </location>
</feature>
<evidence type="ECO:0000313" key="3">
    <source>
        <dbReference type="Proteomes" id="UP001595912"/>
    </source>
</evidence>
<dbReference type="Pfam" id="PF12730">
    <property type="entry name" value="ABC2_membrane_4"/>
    <property type="match status" value="1"/>
</dbReference>
<dbReference type="PANTHER" id="PTHR37305:SF1">
    <property type="entry name" value="MEMBRANE PROTEIN"/>
    <property type="match status" value="1"/>
</dbReference>
<proteinExistence type="predicted"/>
<feature type="transmembrane region" description="Helical" evidence="1">
    <location>
        <begin position="21"/>
        <end position="42"/>
    </location>
</feature>
<dbReference type="EMBL" id="JBHSIU010000034">
    <property type="protein sequence ID" value="MFC5001336.1"/>
    <property type="molecule type" value="Genomic_DNA"/>
</dbReference>
<feature type="transmembrane region" description="Helical" evidence="1">
    <location>
        <begin position="180"/>
        <end position="199"/>
    </location>
</feature>